<feature type="transmembrane region" description="Helical" evidence="7">
    <location>
        <begin position="357"/>
        <end position="377"/>
    </location>
</feature>
<feature type="transmembrane region" description="Helical" evidence="7">
    <location>
        <begin position="41"/>
        <end position="68"/>
    </location>
</feature>
<feature type="transmembrane region" description="Helical" evidence="7">
    <location>
        <begin position="111"/>
        <end position="128"/>
    </location>
</feature>
<reference evidence="8 9" key="1">
    <citation type="submission" date="2018-04" db="EMBL/GenBank/DDBJ databases">
        <title>Marixanthomonas spongiae HN-E44 sp. nov., isolated from a marine sponge.</title>
        <authorList>
            <person name="Luo L."/>
            <person name="Zhuang L."/>
        </authorList>
    </citation>
    <scope>NUCLEOTIDE SEQUENCE [LARGE SCALE GENOMIC DNA]</scope>
    <source>
        <strain evidence="8 9">HN-E44</strain>
    </source>
</reference>
<dbReference type="AlphaFoldDB" id="A0A2U0I3P4"/>
<dbReference type="NCBIfam" id="NF007773">
    <property type="entry name" value="PRK10459.1"/>
    <property type="match status" value="1"/>
</dbReference>
<dbReference type="RefSeq" id="WP_116693763.1">
    <property type="nucleotide sequence ID" value="NZ_QEHR01000003.1"/>
</dbReference>
<feature type="transmembrane region" description="Helical" evidence="7">
    <location>
        <begin position="170"/>
        <end position="190"/>
    </location>
</feature>
<evidence type="ECO:0000313" key="9">
    <source>
        <dbReference type="Proteomes" id="UP000245962"/>
    </source>
</evidence>
<evidence type="ECO:0000256" key="2">
    <source>
        <dbReference type="ARBA" id="ARBA00007430"/>
    </source>
</evidence>
<evidence type="ECO:0000256" key="5">
    <source>
        <dbReference type="ARBA" id="ARBA00022989"/>
    </source>
</evidence>
<keyword evidence="9" id="KW-1185">Reference proteome</keyword>
<organism evidence="8 9">
    <name type="scientific">Marixanthomonas spongiae</name>
    <dbReference type="NCBI Taxonomy" id="2174845"/>
    <lineage>
        <taxon>Bacteria</taxon>
        <taxon>Pseudomonadati</taxon>
        <taxon>Bacteroidota</taxon>
        <taxon>Flavobacteriia</taxon>
        <taxon>Flavobacteriales</taxon>
        <taxon>Flavobacteriaceae</taxon>
        <taxon>Marixanthomonas</taxon>
    </lineage>
</organism>
<evidence type="ECO:0000313" key="8">
    <source>
        <dbReference type="EMBL" id="PVW15741.1"/>
    </source>
</evidence>
<dbReference type="CDD" id="cd13127">
    <property type="entry name" value="MATE_tuaB_like"/>
    <property type="match status" value="1"/>
</dbReference>
<dbReference type="Proteomes" id="UP000245962">
    <property type="component" value="Unassembled WGS sequence"/>
</dbReference>
<evidence type="ECO:0000256" key="1">
    <source>
        <dbReference type="ARBA" id="ARBA00004651"/>
    </source>
</evidence>
<evidence type="ECO:0000256" key="4">
    <source>
        <dbReference type="ARBA" id="ARBA00022692"/>
    </source>
</evidence>
<dbReference type="OrthoDB" id="9770347at2"/>
<dbReference type="PANTHER" id="PTHR30250">
    <property type="entry name" value="PST FAMILY PREDICTED COLANIC ACID TRANSPORTER"/>
    <property type="match status" value="1"/>
</dbReference>
<feature type="transmembrane region" description="Helical" evidence="7">
    <location>
        <begin position="149"/>
        <end position="164"/>
    </location>
</feature>
<comment type="caution">
    <text evidence="8">The sequence shown here is derived from an EMBL/GenBank/DDBJ whole genome shotgun (WGS) entry which is preliminary data.</text>
</comment>
<dbReference type="Pfam" id="PF13440">
    <property type="entry name" value="Polysacc_synt_3"/>
    <property type="match status" value="1"/>
</dbReference>
<feature type="transmembrane region" description="Helical" evidence="7">
    <location>
        <begin position="383"/>
        <end position="400"/>
    </location>
</feature>
<comment type="similarity">
    <text evidence="2">Belongs to the polysaccharide synthase family.</text>
</comment>
<gene>
    <name evidence="8" type="ORF">DDV96_05595</name>
</gene>
<evidence type="ECO:0000256" key="3">
    <source>
        <dbReference type="ARBA" id="ARBA00022475"/>
    </source>
</evidence>
<accession>A0A2U0I3P4</accession>
<dbReference type="PANTHER" id="PTHR30250:SF10">
    <property type="entry name" value="LIPOPOLYSACCHARIDE BIOSYNTHESIS PROTEIN WZXC"/>
    <property type="match status" value="1"/>
</dbReference>
<sequence length="496" mass="56817">MGLKKQTFSGVKWTTASSLVNALIQLIQLSILARLLSSEDFGLMAIVMVVIGFSQLFIDMGVSNAIIYKQKITKKELSSLYWLNILIGCLFFLIIFISSPLIADFYHNKRLISLINLVAVTFLIKPWGQQLMVMLHKKMQFKATSKTDIAARLIAFTIVIILAYNEYGVYSLAIGTIIYTFCTTLGYNFFGRKIYRPQFHFNRKEIREYINFGLFQMGDKSLNYFASQLDTVLIGKLLGVEILGVYNVAKDLTSKPYAMINPIITKVTFPLMSKIIDNIERLKIIFLNIIQYLSYLNIALYLLIAILAKPIILLMFGVKWLAAIPIVQILAITFIFRSFGNPAGSLLLSRGKANIAFFWNLGIFLFYPIYLYIGSFWKLEGVAIASLLLQISLFLPNWRINVYKFTNISLKEYILAFKNPFILTFLAIIITYPISLIIENNILTVLISSCFFGMIFLTLLIMFERKLIFGLKDFIPEKLTNKLVRTKLWKLIQKVN</sequence>
<comment type="subcellular location">
    <subcellularLocation>
        <location evidence="1">Cell membrane</location>
        <topology evidence="1">Multi-pass membrane protein</topology>
    </subcellularLocation>
</comment>
<feature type="transmembrane region" description="Helical" evidence="7">
    <location>
        <begin position="421"/>
        <end position="438"/>
    </location>
</feature>
<keyword evidence="6 7" id="KW-0472">Membrane</keyword>
<proteinExistence type="inferred from homology"/>
<feature type="transmembrane region" description="Helical" evidence="7">
    <location>
        <begin position="80"/>
        <end position="99"/>
    </location>
</feature>
<dbReference type="InterPro" id="IPR050833">
    <property type="entry name" value="Poly_Biosynth_Transport"/>
</dbReference>
<feature type="transmembrane region" description="Helical" evidence="7">
    <location>
        <begin position="284"/>
        <end position="306"/>
    </location>
</feature>
<keyword evidence="5 7" id="KW-1133">Transmembrane helix</keyword>
<name>A0A2U0I3P4_9FLAO</name>
<keyword evidence="4 7" id="KW-0812">Transmembrane</keyword>
<dbReference type="EMBL" id="QEHR01000003">
    <property type="protein sequence ID" value="PVW15741.1"/>
    <property type="molecule type" value="Genomic_DNA"/>
</dbReference>
<dbReference type="GO" id="GO:0005886">
    <property type="term" value="C:plasma membrane"/>
    <property type="evidence" value="ECO:0007669"/>
    <property type="project" value="UniProtKB-SubCell"/>
</dbReference>
<feature type="transmembrane region" description="Helical" evidence="7">
    <location>
        <begin position="444"/>
        <end position="463"/>
    </location>
</feature>
<evidence type="ECO:0000256" key="6">
    <source>
        <dbReference type="ARBA" id="ARBA00023136"/>
    </source>
</evidence>
<feature type="transmembrane region" description="Helical" evidence="7">
    <location>
        <begin position="12"/>
        <end position="35"/>
    </location>
</feature>
<keyword evidence="3" id="KW-1003">Cell membrane</keyword>
<evidence type="ECO:0000256" key="7">
    <source>
        <dbReference type="SAM" id="Phobius"/>
    </source>
</evidence>
<protein>
    <submittedName>
        <fullName evidence="8">Colanic acid exporter</fullName>
    </submittedName>
</protein>